<gene>
    <name evidence="1" type="ORF">RRG08_029069</name>
</gene>
<accession>A0AAE0ZK72</accession>
<dbReference type="EMBL" id="JAWDGP010003779">
    <property type="protein sequence ID" value="KAK3770979.1"/>
    <property type="molecule type" value="Genomic_DNA"/>
</dbReference>
<sequence length="83" mass="9259">MGNLPWSARADGRVARYTEDLFDSFLPSAAVSNLSSPPCVRPSPTIGSVTHLWGLQHLFDGRPCFLPILSRAVQTRQTLHKRR</sequence>
<evidence type="ECO:0000313" key="1">
    <source>
        <dbReference type="EMBL" id="KAK3770979.1"/>
    </source>
</evidence>
<name>A0AAE0ZK72_9GAST</name>
<keyword evidence="2" id="KW-1185">Reference proteome</keyword>
<reference evidence="1" key="1">
    <citation type="journal article" date="2023" name="G3 (Bethesda)">
        <title>A reference genome for the long-term kleptoplast-retaining sea slug Elysia crispata morphotype clarki.</title>
        <authorList>
            <person name="Eastman K.E."/>
            <person name="Pendleton A.L."/>
            <person name="Shaikh M.A."/>
            <person name="Suttiyut T."/>
            <person name="Ogas R."/>
            <person name="Tomko P."/>
            <person name="Gavelis G."/>
            <person name="Widhalm J.R."/>
            <person name="Wisecaver J.H."/>
        </authorList>
    </citation>
    <scope>NUCLEOTIDE SEQUENCE</scope>
    <source>
        <strain evidence="1">ECLA1</strain>
    </source>
</reference>
<dbReference type="Proteomes" id="UP001283361">
    <property type="component" value="Unassembled WGS sequence"/>
</dbReference>
<evidence type="ECO:0000313" key="2">
    <source>
        <dbReference type="Proteomes" id="UP001283361"/>
    </source>
</evidence>
<dbReference type="AlphaFoldDB" id="A0AAE0ZK72"/>
<organism evidence="1 2">
    <name type="scientific">Elysia crispata</name>
    <name type="common">lettuce slug</name>
    <dbReference type="NCBI Taxonomy" id="231223"/>
    <lineage>
        <taxon>Eukaryota</taxon>
        <taxon>Metazoa</taxon>
        <taxon>Spiralia</taxon>
        <taxon>Lophotrochozoa</taxon>
        <taxon>Mollusca</taxon>
        <taxon>Gastropoda</taxon>
        <taxon>Heterobranchia</taxon>
        <taxon>Euthyneura</taxon>
        <taxon>Panpulmonata</taxon>
        <taxon>Sacoglossa</taxon>
        <taxon>Placobranchoidea</taxon>
        <taxon>Plakobranchidae</taxon>
        <taxon>Elysia</taxon>
    </lineage>
</organism>
<protein>
    <submittedName>
        <fullName evidence="1">Uncharacterized protein</fullName>
    </submittedName>
</protein>
<proteinExistence type="predicted"/>
<comment type="caution">
    <text evidence="1">The sequence shown here is derived from an EMBL/GenBank/DDBJ whole genome shotgun (WGS) entry which is preliminary data.</text>
</comment>